<dbReference type="SUPFAM" id="SSF51126">
    <property type="entry name" value="Pectin lyase-like"/>
    <property type="match status" value="1"/>
</dbReference>
<keyword evidence="2" id="KW-0119">Carbohydrate metabolism</keyword>
<dbReference type="SMART" id="SM00656">
    <property type="entry name" value="Amb_all"/>
    <property type="match status" value="1"/>
</dbReference>
<dbReference type="InterPro" id="IPR002022">
    <property type="entry name" value="Pec_lyase"/>
</dbReference>
<accession>A0A1G7DXF2</accession>
<evidence type="ECO:0000313" key="5">
    <source>
        <dbReference type="EMBL" id="SDE56091.1"/>
    </source>
</evidence>
<evidence type="ECO:0000259" key="4">
    <source>
        <dbReference type="SMART" id="SM00656"/>
    </source>
</evidence>
<dbReference type="GO" id="GO:0005576">
    <property type="term" value="C:extracellular region"/>
    <property type="evidence" value="ECO:0007669"/>
    <property type="project" value="UniProtKB-SubCell"/>
</dbReference>
<keyword evidence="2" id="KW-0624">Polysaccharide degradation</keyword>
<comment type="subcellular location">
    <subcellularLocation>
        <location evidence="2">Secreted</location>
    </subcellularLocation>
</comment>
<dbReference type="EMBL" id="FNAD01000030">
    <property type="protein sequence ID" value="SDE56091.1"/>
    <property type="molecule type" value="Genomic_DNA"/>
</dbReference>
<dbReference type="Pfam" id="PF00544">
    <property type="entry name" value="Pectate_lyase_4"/>
    <property type="match status" value="1"/>
</dbReference>
<keyword evidence="3" id="KW-0732">Signal</keyword>
<dbReference type="GO" id="GO:0000272">
    <property type="term" value="P:polysaccharide catabolic process"/>
    <property type="evidence" value="ECO:0007669"/>
    <property type="project" value="UniProtKB-KW"/>
</dbReference>
<protein>
    <submittedName>
        <fullName evidence="5">Pectate lyase</fullName>
    </submittedName>
</protein>
<keyword evidence="6" id="KW-1185">Reference proteome</keyword>
<dbReference type="Gene3D" id="2.160.20.10">
    <property type="entry name" value="Single-stranded right-handed beta-helix, Pectin lyase-like"/>
    <property type="match status" value="1"/>
</dbReference>
<evidence type="ECO:0000256" key="1">
    <source>
        <dbReference type="ARBA" id="ARBA00023239"/>
    </source>
</evidence>
<name>A0A1G7DXF2_9ACTN</name>
<organism evidence="5 6">
    <name type="scientific">Glycomyces harbinensis</name>
    <dbReference type="NCBI Taxonomy" id="58114"/>
    <lineage>
        <taxon>Bacteria</taxon>
        <taxon>Bacillati</taxon>
        <taxon>Actinomycetota</taxon>
        <taxon>Actinomycetes</taxon>
        <taxon>Glycomycetales</taxon>
        <taxon>Glycomycetaceae</taxon>
        <taxon>Glycomyces</taxon>
    </lineage>
</organism>
<keyword evidence="1 2" id="KW-0456">Lyase</keyword>
<feature type="signal peptide" evidence="3">
    <location>
        <begin position="1"/>
        <end position="30"/>
    </location>
</feature>
<reference evidence="6" key="1">
    <citation type="submission" date="2016-10" db="EMBL/GenBank/DDBJ databases">
        <authorList>
            <person name="Varghese N."/>
            <person name="Submissions S."/>
        </authorList>
    </citation>
    <scope>NUCLEOTIDE SEQUENCE [LARGE SCALE GENOMIC DNA]</scope>
    <source>
        <strain evidence="6">CGMCC 4.3516</strain>
    </source>
</reference>
<feature type="chain" id="PRO_5038748378" evidence="3">
    <location>
        <begin position="31"/>
        <end position="352"/>
    </location>
</feature>
<dbReference type="PANTHER" id="PTHR31683">
    <property type="entry name" value="PECTATE LYASE 18-RELATED"/>
    <property type="match status" value="1"/>
</dbReference>
<sequence length="352" mass="38526">MNPWKTKRMVRSAVAATATAGLLLSALAVAAAPASAEATDAQPQGWPHRHWSSTADGFASLSGLGNGPTTGGAAGETVTVTTQAELNAYATAAEPYVIRVADAIEISPKGTELKVASDKTIIGVGTSGEIVGGGFFLGAGVHNVIIRNLTIRDTLMPEDDPDDKDFDYDAIQMDTADHIWIDHNRLTRMNDGLVDSRKDTTFLTVSWNQFFDNNKTFGIGWTENVTSQITIHHNWFKNTVQRNPSADNIANLHMYNNYMEDATAYGNYVRGLSQGVIENSFYERVHNPYYTVEGELVQRGNVTRDCTWDEGVIREQGDAFDPRDFYRYRLDPARAVPALLGEFSGPQPSIGT</sequence>
<dbReference type="InterPro" id="IPR045032">
    <property type="entry name" value="PEL"/>
</dbReference>
<evidence type="ECO:0000256" key="2">
    <source>
        <dbReference type="RuleBase" id="RU361173"/>
    </source>
</evidence>
<dbReference type="InterPro" id="IPR012334">
    <property type="entry name" value="Pectin_lyas_fold"/>
</dbReference>
<evidence type="ECO:0000313" key="6">
    <source>
        <dbReference type="Proteomes" id="UP000198949"/>
    </source>
</evidence>
<dbReference type="PANTHER" id="PTHR31683:SF18">
    <property type="entry name" value="PECTATE LYASE 21-RELATED"/>
    <property type="match status" value="1"/>
</dbReference>
<gene>
    <name evidence="5" type="ORF">SAMN05216270_1304</name>
</gene>
<feature type="domain" description="Pectate lyase" evidence="4">
    <location>
        <begin position="73"/>
        <end position="288"/>
    </location>
</feature>
<dbReference type="STRING" id="58114.SAMN05216270_1304"/>
<comment type="similarity">
    <text evidence="2">Belongs to the polysaccharide lyase 1 family.</text>
</comment>
<proteinExistence type="inferred from homology"/>
<dbReference type="GO" id="GO:0030570">
    <property type="term" value="F:pectate lyase activity"/>
    <property type="evidence" value="ECO:0007669"/>
    <property type="project" value="InterPro"/>
</dbReference>
<dbReference type="Proteomes" id="UP000198949">
    <property type="component" value="Unassembled WGS sequence"/>
</dbReference>
<keyword evidence="2" id="KW-0964">Secreted</keyword>
<dbReference type="InterPro" id="IPR011050">
    <property type="entry name" value="Pectin_lyase_fold/virulence"/>
</dbReference>
<dbReference type="AlphaFoldDB" id="A0A1G7DXF2"/>
<evidence type="ECO:0000256" key="3">
    <source>
        <dbReference type="SAM" id="SignalP"/>
    </source>
</evidence>